<keyword evidence="1" id="KW-0812">Transmembrane</keyword>
<proteinExistence type="predicted"/>
<evidence type="ECO:0000313" key="5">
    <source>
        <dbReference type="Proteomes" id="UP000174086"/>
    </source>
</evidence>
<organismHost>
    <name type="scientific">Homo sapiens</name>
    <name type="common">Human</name>
    <dbReference type="NCBI Taxonomy" id="9606"/>
</organismHost>
<keyword evidence="1" id="KW-1133">Transmembrane helix</keyword>
<accession>A0A0A7CGW0</accession>
<dbReference type="Proteomes" id="UP000138856">
    <property type="component" value="Segment"/>
</dbReference>
<sequence length="185" mass="20749">MLRRGSLQNPLATCLLWWLGVVAAATEETREPTYFTCGCVIQNHVLKGAVKLYGQFPSPKTLRASAWLHDGENHERHRQSILVEGTATATEALYILLPTELSSPEGNRPRNYSVTLTLASRDCYERFVCPVYDSGTPMGVLMNLTYLWYLGDYGAILKIYFGLFCGACVITRSLLLICGYYPPRE</sequence>
<dbReference type="EMBL" id="KP745715">
    <property type="protein sequence ID" value="AKI21405.1"/>
    <property type="molecule type" value="Genomic_DNA"/>
</dbReference>
<organism evidence="3 4">
    <name type="scientific">Human cytomegalovirus</name>
    <name type="common">HHV-5</name>
    <name type="synonym">Human herpesvirus 5</name>
    <dbReference type="NCBI Taxonomy" id="10359"/>
    <lineage>
        <taxon>Viruses</taxon>
        <taxon>Duplodnaviria</taxon>
        <taxon>Heunggongvirae</taxon>
        <taxon>Peploviricota</taxon>
        <taxon>Herviviricetes</taxon>
        <taxon>Herpesvirales</taxon>
        <taxon>Orthoherpesviridae</taxon>
        <taxon>Betaherpesvirinae</taxon>
        <taxon>Cytomegalovirus</taxon>
        <taxon>Cytomegalovirus humanbeta5</taxon>
    </lineage>
</organism>
<keyword evidence="1" id="KW-0472">Membrane</keyword>
<dbReference type="Proteomes" id="UP000174086">
    <property type="component" value="Segment"/>
</dbReference>
<evidence type="ECO:0000313" key="4">
    <source>
        <dbReference type="Proteomes" id="UP000138856"/>
    </source>
</evidence>
<feature type="transmembrane region" description="Helical" evidence="1">
    <location>
        <begin position="159"/>
        <end position="181"/>
    </location>
</feature>
<evidence type="ECO:0000256" key="1">
    <source>
        <dbReference type="SAM" id="Phobius"/>
    </source>
</evidence>
<reference evidence="4 5" key="1">
    <citation type="journal article" date="2015" name="J. Virol.">
        <title>High-throughput analysis of human cytomegalovirus genome diversity highlights the widespread occurrence of gene-disrupting mutations and pervasive recombination.</title>
        <authorList>
            <person name="Sijmons S."/>
            <person name="Thys K."/>
            <person name="Mbong Ngwese M."/>
            <person name="Van Damme E."/>
            <person name="Dvorak J."/>
            <person name="Van Loock M."/>
            <person name="Li G."/>
            <person name="Tachezy R."/>
            <person name="Busson L."/>
            <person name="Aerssens J."/>
            <person name="Van Ranst M."/>
            <person name="Maes P."/>
        </authorList>
    </citation>
    <scope>NUCLEOTIDE SEQUENCE [LARGE SCALE GENOMIC DNA]</scope>
    <source>
        <strain evidence="3">BE/16/2010</strain>
        <strain evidence="2">BE/44/2011</strain>
    </source>
</reference>
<evidence type="ECO:0000313" key="3">
    <source>
        <dbReference type="EMBL" id="AKI21570.1"/>
    </source>
</evidence>
<dbReference type="EMBL" id="KP745716">
    <property type="protein sequence ID" value="AKI21570.1"/>
    <property type="molecule type" value="Genomic_DNA"/>
</dbReference>
<dbReference type="Pfam" id="PF17617">
    <property type="entry name" value="US10"/>
    <property type="match status" value="1"/>
</dbReference>
<name>A0A0A7CGW0_HCMV</name>
<dbReference type="InterPro" id="IPR035128">
    <property type="entry name" value="US10"/>
</dbReference>
<evidence type="ECO:0000313" key="2">
    <source>
        <dbReference type="EMBL" id="AKI21405.1"/>
    </source>
</evidence>
<gene>
    <name evidence="3" type="primary">US10</name>
</gene>
<protein>
    <submittedName>
        <fullName evidence="3">Membrane glycoprotein US10</fullName>
    </submittedName>
</protein>